<evidence type="ECO:0000313" key="1">
    <source>
        <dbReference type="Proteomes" id="UP000095286"/>
    </source>
</evidence>
<organism evidence="1 2">
    <name type="scientific">Rhabditophanes sp. KR3021</name>
    <dbReference type="NCBI Taxonomy" id="114890"/>
    <lineage>
        <taxon>Eukaryota</taxon>
        <taxon>Metazoa</taxon>
        <taxon>Ecdysozoa</taxon>
        <taxon>Nematoda</taxon>
        <taxon>Chromadorea</taxon>
        <taxon>Rhabditida</taxon>
        <taxon>Tylenchina</taxon>
        <taxon>Panagrolaimomorpha</taxon>
        <taxon>Strongyloidoidea</taxon>
        <taxon>Alloionematidae</taxon>
        <taxon>Rhabditophanes</taxon>
    </lineage>
</organism>
<protein>
    <submittedName>
        <fullName evidence="2">Cytochrome P450</fullName>
    </submittedName>
</protein>
<proteinExistence type="predicted"/>
<name>A0AC35UFW5_9BILA</name>
<sequence>MFHEKLNVGVIFSEGTAWRDQRRLSLHLLRDLGMSRTIMEENIMLSVDELITQIDSLDDKDNVNFSHLIHLTIGNVINLICFGFMYKHDEERVKEFYDFQEVVDKVMVQNQNWQFRTLSMFPALEKIALCKHFLFRPFSKNNRILKEMNLLKIREAEKTFNPEFQPQNFTHGLFKEIRNPDSRYSYLTDDHIHGMIFDFYFAGQETSTSVSRWIILFLMEHKNIQHKLQKEIDDNVGRDNRIKMADKIHLPYLNAFIYESLRCANISKFELLYYFEEQLINVCFFSYIHSYSCLHKRYNNC</sequence>
<dbReference type="Proteomes" id="UP000095286">
    <property type="component" value="Unplaced"/>
</dbReference>
<accession>A0AC35UFW5</accession>
<dbReference type="WBParaSite" id="RSKR_0001090400.1">
    <property type="protein sequence ID" value="RSKR_0001090400.1"/>
    <property type="gene ID" value="RSKR_0001090400"/>
</dbReference>
<reference evidence="2" key="1">
    <citation type="submission" date="2016-11" db="UniProtKB">
        <authorList>
            <consortium name="WormBaseParasite"/>
        </authorList>
    </citation>
    <scope>IDENTIFICATION</scope>
    <source>
        <strain evidence="2">KR3021</strain>
    </source>
</reference>
<evidence type="ECO:0000313" key="2">
    <source>
        <dbReference type="WBParaSite" id="RSKR_0001090400.1"/>
    </source>
</evidence>